<evidence type="ECO:0000256" key="4">
    <source>
        <dbReference type="ARBA" id="ARBA00022692"/>
    </source>
</evidence>
<evidence type="ECO:0000256" key="11">
    <source>
        <dbReference type="ARBA" id="ARBA00024209"/>
    </source>
</evidence>
<keyword evidence="6 12" id="KW-0863">Zinc-finger</keyword>
<dbReference type="KEGG" id="smo:SELMODRAFT_69585"/>
<dbReference type="InterPro" id="IPR001841">
    <property type="entry name" value="Znf_RING"/>
</dbReference>
<dbReference type="SMART" id="SM00184">
    <property type="entry name" value="RING"/>
    <property type="match status" value="1"/>
</dbReference>
<dbReference type="FunCoup" id="D8QQY9">
    <property type="interactions" value="1015"/>
</dbReference>
<evidence type="ECO:0000256" key="3">
    <source>
        <dbReference type="ARBA" id="ARBA00022679"/>
    </source>
</evidence>
<evidence type="ECO:0000259" key="13">
    <source>
        <dbReference type="PROSITE" id="PS50089"/>
    </source>
</evidence>
<organism evidence="16">
    <name type="scientific">Selaginella moellendorffii</name>
    <name type="common">Spikemoss</name>
    <dbReference type="NCBI Taxonomy" id="88036"/>
    <lineage>
        <taxon>Eukaryota</taxon>
        <taxon>Viridiplantae</taxon>
        <taxon>Streptophyta</taxon>
        <taxon>Embryophyta</taxon>
        <taxon>Tracheophyta</taxon>
        <taxon>Lycopodiopsida</taxon>
        <taxon>Selaginellales</taxon>
        <taxon>Selaginellaceae</taxon>
        <taxon>Selaginella</taxon>
    </lineage>
</organism>
<comment type="pathway">
    <text evidence="2">Protein modification; protein ubiquitination.</text>
</comment>
<comment type="similarity">
    <text evidence="11">Belongs to the RING-type zinc finger family. ATL subfamily.</text>
</comment>
<comment type="subcellular location">
    <subcellularLocation>
        <location evidence="1">Membrane</location>
        <topology evidence="1">Single-pass membrane protein</topology>
    </subcellularLocation>
</comment>
<dbReference type="GO" id="GO:0016740">
    <property type="term" value="F:transferase activity"/>
    <property type="evidence" value="ECO:0007669"/>
    <property type="project" value="UniProtKB-KW"/>
</dbReference>
<evidence type="ECO:0000256" key="2">
    <source>
        <dbReference type="ARBA" id="ARBA00004906"/>
    </source>
</evidence>
<keyword evidence="7" id="KW-0833">Ubl conjugation pathway</keyword>
<evidence type="ECO:0000256" key="6">
    <source>
        <dbReference type="ARBA" id="ARBA00022771"/>
    </source>
</evidence>
<dbReference type="GO" id="GO:0016020">
    <property type="term" value="C:membrane"/>
    <property type="evidence" value="ECO:0007669"/>
    <property type="project" value="UniProtKB-SubCell"/>
</dbReference>
<feature type="domain" description="RING-type" evidence="13">
    <location>
        <begin position="29"/>
        <end position="71"/>
    </location>
</feature>
<accession>D8QQY9</accession>
<feature type="non-terminal residue" evidence="15">
    <location>
        <position position="75"/>
    </location>
</feature>
<keyword evidence="10" id="KW-0472">Membrane</keyword>
<keyword evidence="16" id="KW-1185">Reference proteome</keyword>
<evidence type="ECO:0000313" key="14">
    <source>
        <dbReference type="EMBL" id="EFJ31617.1"/>
    </source>
</evidence>
<dbReference type="Pfam" id="PF13639">
    <property type="entry name" value="zf-RING_2"/>
    <property type="match status" value="1"/>
</dbReference>
<dbReference type="PROSITE" id="PS50089">
    <property type="entry name" value="ZF_RING_2"/>
    <property type="match status" value="1"/>
</dbReference>
<dbReference type="STRING" id="88036.D8QQY9"/>
<dbReference type="PANTHER" id="PTHR45768:SF34">
    <property type="entry name" value="RING-H2 FINGER PROTEIN ATL64"/>
    <property type="match status" value="1"/>
</dbReference>
<dbReference type="EMBL" id="GL377565">
    <property type="protein sequence ID" value="EFJ38530.1"/>
    <property type="molecule type" value="Genomic_DNA"/>
</dbReference>
<dbReference type="AlphaFoldDB" id="D8QQY9"/>
<dbReference type="UniPathway" id="UPA00143"/>
<dbReference type="GO" id="GO:0016567">
    <property type="term" value="P:protein ubiquitination"/>
    <property type="evidence" value="ECO:0007669"/>
    <property type="project" value="UniProtKB-UniPathway"/>
</dbReference>
<dbReference type="GO" id="GO:0008270">
    <property type="term" value="F:zinc ion binding"/>
    <property type="evidence" value="ECO:0007669"/>
    <property type="project" value="UniProtKB-KW"/>
</dbReference>
<proteinExistence type="inferred from homology"/>
<keyword evidence="8" id="KW-0862">Zinc</keyword>
<dbReference type="SUPFAM" id="SSF57850">
    <property type="entry name" value="RING/U-box"/>
    <property type="match status" value="1"/>
</dbReference>
<keyword evidence="4" id="KW-0812">Transmembrane</keyword>
<evidence type="ECO:0000256" key="9">
    <source>
        <dbReference type="ARBA" id="ARBA00022989"/>
    </source>
</evidence>
<dbReference type="Gene3D" id="3.30.40.10">
    <property type="entry name" value="Zinc/RING finger domain, C3HC4 (zinc finger)"/>
    <property type="match status" value="1"/>
</dbReference>
<dbReference type="PANTHER" id="PTHR45768">
    <property type="entry name" value="E3 UBIQUITIN-PROTEIN LIGASE RNF13-LIKE"/>
    <property type="match status" value="1"/>
</dbReference>
<evidence type="ECO:0000313" key="15">
    <source>
        <dbReference type="EMBL" id="EFJ38530.1"/>
    </source>
</evidence>
<gene>
    <name evidence="14" type="ORF">SELMODRAFT_69585</name>
    <name evidence="15" type="ORF">SELMODRAFT_72924</name>
</gene>
<dbReference type="EMBL" id="GL377573">
    <property type="protein sequence ID" value="EFJ31617.1"/>
    <property type="molecule type" value="Genomic_DNA"/>
</dbReference>
<dbReference type="InterPro" id="IPR013083">
    <property type="entry name" value="Znf_RING/FYVE/PHD"/>
</dbReference>
<protein>
    <recommendedName>
        <fullName evidence="13">RING-type domain-containing protein</fullName>
    </recommendedName>
</protein>
<evidence type="ECO:0000256" key="12">
    <source>
        <dbReference type="PROSITE-ProRule" id="PRU00175"/>
    </source>
</evidence>
<name>D8QQY9_SELML</name>
<evidence type="ECO:0000313" key="16">
    <source>
        <dbReference type="Proteomes" id="UP000001514"/>
    </source>
</evidence>
<evidence type="ECO:0000256" key="5">
    <source>
        <dbReference type="ARBA" id="ARBA00022723"/>
    </source>
</evidence>
<keyword evidence="9" id="KW-1133">Transmembrane helix</keyword>
<evidence type="ECO:0000256" key="7">
    <source>
        <dbReference type="ARBA" id="ARBA00022786"/>
    </source>
</evidence>
<dbReference type="eggNOG" id="KOG0800">
    <property type="taxonomic scope" value="Eukaryota"/>
</dbReference>
<dbReference type="HOGENOM" id="CLU_013137_21_1_1"/>
<keyword evidence="5" id="KW-0479">Metal-binding</keyword>
<evidence type="ECO:0000256" key="10">
    <source>
        <dbReference type="ARBA" id="ARBA00023136"/>
    </source>
</evidence>
<dbReference type="InParanoid" id="D8QQY9"/>
<evidence type="ECO:0000256" key="1">
    <source>
        <dbReference type="ARBA" id="ARBA00004167"/>
    </source>
</evidence>
<dbReference type="OMA" id="IKLDCCA"/>
<dbReference type="Proteomes" id="UP000001514">
    <property type="component" value="Unassembled WGS sequence"/>
</dbReference>
<reference evidence="15 16" key="1">
    <citation type="journal article" date="2011" name="Science">
        <title>The Selaginella genome identifies genetic changes associated with the evolution of vascular plants.</title>
        <authorList>
            <person name="Banks J.A."/>
            <person name="Nishiyama T."/>
            <person name="Hasebe M."/>
            <person name="Bowman J.L."/>
            <person name="Gribskov M."/>
            <person name="dePamphilis C."/>
            <person name="Albert V.A."/>
            <person name="Aono N."/>
            <person name="Aoyama T."/>
            <person name="Ambrose B.A."/>
            <person name="Ashton N.W."/>
            <person name="Axtell M.J."/>
            <person name="Barker E."/>
            <person name="Barker M.S."/>
            <person name="Bennetzen J.L."/>
            <person name="Bonawitz N.D."/>
            <person name="Chapple C."/>
            <person name="Cheng C."/>
            <person name="Correa L.G."/>
            <person name="Dacre M."/>
            <person name="DeBarry J."/>
            <person name="Dreyer I."/>
            <person name="Elias M."/>
            <person name="Engstrom E.M."/>
            <person name="Estelle M."/>
            <person name="Feng L."/>
            <person name="Finet C."/>
            <person name="Floyd S.K."/>
            <person name="Frommer W.B."/>
            <person name="Fujita T."/>
            <person name="Gramzow L."/>
            <person name="Gutensohn M."/>
            <person name="Harholt J."/>
            <person name="Hattori M."/>
            <person name="Heyl A."/>
            <person name="Hirai T."/>
            <person name="Hiwatashi Y."/>
            <person name="Ishikawa M."/>
            <person name="Iwata M."/>
            <person name="Karol K.G."/>
            <person name="Koehler B."/>
            <person name="Kolukisaoglu U."/>
            <person name="Kubo M."/>
            <person name="Kurata T."/>
            <person name="Lalonde S."/>
            <person name="Li K."/>
            <person name="Li Y."/>
            <person name="Litt A."/>
            <person name="Lyons E."/>
            <person name="Manning G."/>
            <person name="Maruyama T."/>
            <person name="Michael T.P."/>
            <person name="Mikami K."/>
            <person name="Miyazaki S."/>
            <person name="Morinaga S."/>
            <person name="Murata T."/>
            <person name="Mueller-Roeber B."/>
            <person name="Nelson D.R."/>
            <person name="Obara M."/>
            <person name="Oguri Y."/>
            <person name="Olmstead R.G."/>
            <person name="Onodera N."/>
            <person name="Petersen B.L."/>
            <person name="Pils B."/>
            <person name="Prigge M."/>
            <person name="Rensing S.A."/>
            <person name="Riano-Pachon D.M."/>
            <person name="Roberts A.W."/>
            <person name="Sato Y."/>
            <person name="Scheller H.V."/>
            <person name="Schulz B."/>
            <person name="Schulz C."/>
            <person name="Shakirov E.V."/>
            <person name="Shibagaki N."/>
            <person name="Shinohara N."/>
            <person name="Shippen D.E."/>
            <person name="Soerensen I."/>
            <person name="Sotooka R."/>
            <person name="Sugimoto N."/>
            <person name="Sugita M."/>
            <person name="Sumikawa N."/>
            <person name="Tanurdzic M."/>
            <person name="Theissen G."/>
            <person name="Ulvskov P."/>
            <person name="Wakazuki S."/>
            <person name="Weng J.K."/>
            <person name="Willats W.W."/>
            <person name="Wipf D."/>
            <person name="Wolf P.G."/>
            <person name="Yang L."/>
            <person name="Zimmer A.D."/>
            <person name="Zhu Q."/>
            <person name="Mitros T."/>
            <person name="Hellsten U."/>
            <person name="Loque D."/>
            <person name="Otillar R."/>
            <person name="Salamov A."/>
            <person name="Schmutz J."/>
            <person name="Shapiro H."/>
            <person name="Lindquist E."/>
            <person name="Lucas S."/>
            <person name="Rokhsar D."/>
            <person name="Grigoriev I.V."/>
        </authorList>
    </citation>
    <scope>NUCLEOTIDE SEQUENCE [LARGE SCALE GENOMIC DNA]</scope>
</reference>
<dbReference type="KEGG" id="smo:SELMODRAFT_72924"/>
<keyword evidence="3" id="KW-0808">Transferase</keyword>
<dbReference type="Gramene" id="EFJ38530">
    <property type="protein sequence ID" value="EFJ38530"/>
    <property type="gene ID" value="SELMODRAFT_72924"/>
</dbReference>
<dbReference type="Gramene" id="EFJ31617">
    <property type="protein sequence ID" value="EFJ31617"/>
    <property type="gene ID" value="SELMODRAFT_69585"/>
</dbReference>
<sequence>PALGVDKSIIQSLPLFVFRESDKIKLDCCAVCLCEFQEGDHGRTLPKCGHSFHTECIDMWLHCHSTCPLCRASLL</sequence>
<evidence type="ECO:0000256" key="8">
    <source>
        <dbReference type="ARBA" id="ARBA00022833"/>
    </source>
</evidence>
<feature type="non-terminal residue" evidence="15">
    <location>
        <position position="1"/>
    </location>
</feature>